<gene>
    <name evidence="3" type="ORF">JXQ802_LOCUS49865</name>
    <name evidence="2" type="ORF">PYM288_LOCUS33733</name>
</gene>
<feature type="compositionally biased region" description="Low complexity" evidence="1">
    <location>
        <begin position="87"/>
        <end position="109"/>
    </location>
</feature>
<dbReference type="Proteomes" id="UP000663870">
    <property type="component" value="Unassembled WGS sequence"/>
</dbReference>
<proteinExistence type="predicted"/>
<evidence type="ECO:0000313" key="4">
    <source>
        <dbReference type="Proteomes" id="UP000663870"/>
    </source>
</evidence>
<comment type="caution">
    <text evidence="3">The sequence shown here is derived from an EMBL/GenBank/DDBJ whole genome shotgun (WGS) entry which is preliminary data.</text>
</comment>
<evidence type="ECO:0000256" key="1">
    <source>
        <dbReference type="SAM" id="MobiDB-lite"/>
    </source>
</evidence>
<dbReference type="EMBL" id="CAJNOH010004729">
    <property type="protein sequence ID" value="CAF1378526.1"/>
    <property type="molecule type" value="Genomic_DNA"/>
</dbReference>
<feature type="compositionally biased region" description="Low complexity" evidence="1">
    <location>
        <begin position="70"/>
        <end position="79"/>
    </location>
</feature>
<reference evidence="3" key="1">
    <citation type="submission" date="2021-02" db="EMBL/GenBank/DDBJ databases">
        <authorList>
            <person name="Nowell W R."/>
        </authorList>
    </citation>
    <scope>NUCLEOTIDE SEQUENCE</scope>
</reference>
<organism evidence="3 4">
    <name type="scientific">Rotaria sordida</name>
    <dbReference type="NCBI Taxonomy" id="392033"/>
    <lineage>
        <taxon>Eukaryota</taxon>
        <taxon>Metazoa</taxon>
        <taxon>Spiralia</taxon>
        <taxon>Gnathifera</taxon>
        <taxon>Rotifera</taxon>
        <taxon>Eurotatoria</taxon>
        <taxon>Bdelloidea</taxon>
        <taxon>Philodinida</taxon>
        <taxon>Philodinidae</taxon>
        <taxon>Rotaria</taxon>
    </lineage>
</organism>
<feature type="region of interest" description="Disordered" evidence="1">
    <location>
        <begin position="25"/>
        <end position="109"/>
    </location>
</feature>
<evidence type="ECO:0000313" key="3">
    <source>
        <dbReference type="EMBL" id="CAF1615036.1"/>
    </source>
</evidence>
<accession>A0A816BWU2</accession>
<evidence type="ECO:0000313" key="2">
    <source>
        <dbReference type="EMBL" id="CAF1378526.1"/>
    </source>
</evidence>
<dbReference type="AlphaFoldDB" id="A0A816BWU2"/>
<name>A0A816BWU2_9BILA</name>
<keyword evidence="4" id="KW-1185">Reference proteome</keyword>
<feature type="compositionally biased region" description="Polar residues" evidence="1">
    <location>
        <begin position="45"/>
        <end position="62"/>
    </location>
</feature>
<sequence>MGLPDETSSENGRSIEHAYKNLKKLQAKARKSNESRQSIDPKPVSASTKESAIKSSTISNCKVANKIKPSNILSSSTSESETETFDNESTNSSSSNYNKNKIKTSSSTIPKNKLIKHQYQQIIIKNDQKHYNR</sequence>
<dbReference type="EMBL" id="CAJNOL010006178">
    <property type="protein sequence ID" value="CAF1615036.1"/>
    <property type="molecule type" value="Genomic_DNA"/>
</dbReference>
<dbReference type="Proteomes" id="UP000663854">
    <property type="component" value="Unassembled WGS sequence"/>
</dbReference>
<protein>
    <submittedName>
        <fullName evidence="3">Uncharacterized protein</fullName>
    </submittedName>
</protein>